<proteinExistence type="predicted"/>
<reference evidence="1 2" key="1">
    <citation type="journal article" date="2020" name="bioRxiv">
        <title>Sequence and annotation of 42 cannabis genomes reveals extensive copy number variation in cannabinoid synthesis and pathogen resistance genes.</title>
        <authorList>
            <person name="Mckernan K.J."/>
            <person name="Helbert Y."/>
            <person name="Kane L.T."/>
            <person name="Ebling H."/>
            <person name="Zhang L."/>
            <person name="Liu B."/>
            <person name="Eaton Z."/>
            <person name="Mclaughlin S."/>
            <person name="Kingan S."/>
            <person name="Baybayan P."/>
            <person name="Concepcion G."/>
            <person name="Jordan M."/>
            <person name="Riva A."/>
            <person name="Barbazuk W."/>
            <person name="Harkins T."/>
        </authorList>
    </citation>
    <scope>NUCLEOTIDE SEQUENCE [LARGE SCALE GENOMIC DNA]</scope>
    <source>
        <strain evidence="2">cv. Jamaican Lion 4</strain>
        <tissue evidence="1">Leaf</tissue>
    </source>
</reference>
<evidence type="ECO:0000313" key="2">
    <source>
        <dbReference type="Proteomes" id="UP000583929"/>
    </source>
</evidence>
<dbReference type="AlphaFoldDB" id="A0A7J6E096"/>
<evidence type="ECO:0000313" key="1">
    <source>
        <dbReference type="EMBL" id="KAF4351736.1"/>
    </source>
</evidence>
<name>A0A7J6E096_CANSA</name>
<comment type="caution">
    <text evidence="1">The sequence shown here is derived from an EMBL/GenBank/DDBJ whole genome shotgun (WGS) entry which is preliminary data.</text>
</comment>
<organism evidence="1 2">
    <name type="scientific">Cannabis sativa</name>
    <name type="common">Hemp</name>
    <name type="synonym">Marijuana</name>
    <dbReference type="NCBI Taxonomy" id="3483"/>
    <lineage>
        <taxon>Eukaryota</taxon>
        <taxon>Viridiplantae</taxon>
        <taxon>Streptophyta</taxon>
        <taxon>Embryophyta</taxon>
        <taxon>Tracheophyta</taxon>
        <taxon>Spermatophyta</taxon>
        <taxon>Magnoliopsida</taxon>
        <taxon>eudicotyledons</taxon>
        <taxon>Gunneridae</taxon>
        <taxon>Pentapetalae</taxon>
        <taxon>rosids</taxon>
        <taxon>fabids</taxon>
        <taxon>Rosales</taxon>
        <taxon>Cannabaceae</taxon>
        <taxon>Cannabis</taxon>
    </lineage>
</organism>
<accession>A0A7J6E096</accession>
<dbReference type="EMBL" id="JAATIQ010000548">
    <property type="protein sequence ID" value="KAF4351736.1"/>
    <property type="molecule type" value="Genomic_DNA"/>
</dbReference>
<sequence>MEETICTSGYENHEWPFLYVDDSTVTNFSKGLRFNGGCDGRRGGHGDRGRGGGLMVELRDRNNGESWNELEVLVVESEKAVVASSEKMAVMVVEKSWSHGGGERDCRQVFPAMLNVGIDKQRLIEERLCLDWALIHSTNSAVGTSEKLWMELRSGLKMFLS</sequence>
<dbReference type="Proteomes" id="UP000583929">
    <property type="component" value="Unassembled WGS sequence"/>
</dbReference>
<keyword evidence="2" id="KW-1185">Reference proteome</keyword>
<protein>
    <submittedName>
        <fullName evidence="1">Uncharacterized protein</fullName>
    </submittedName>
</protein>
<gene>
    <name evidence="1" type="ORF">G4B88_018391</name>
</gene>